<protein>
    <submittedName>
        <fullName evidence="1">Uncharacterized protein</fullName>
    </submittedName>
</protein>
<organism evidence="1 2">
    <name type="scientific">Gracilariopsis chorda</name>
    <dbReference type="NCBI Taxonomy" id="448386"/>
    <lineage>
        <taxon>Eukaryota</taxon>
        <taxon>Rhodophyta</taxon>
        <taxon>Florideophyceae</taxon>
        <taxon>Rhodymeniophycidae</taxon>
        <taxon>Gracilariales</taxon>
        <taxon>Gracilariaceae</taxon>
        <taxon>Gracilariopsis</taxon>
    </lineage>
</organism>
<keyword evidence="2" id="KW-1185">Reference proteome</keyword>
<gene>
    <name evidence="1" type="ORF">BWQ96_06502</name>
</gene>
<reference evidence="1 2" key="1">
    <citation type="journal article" date="2018" name="Mol. Biol. Evol.">
        <title>Analysis of the draft genome of the red seaweed Gracilariopsis chorda provides insights into genome size evolution in Rhodophyta.</title>
        <authorList>
            <person name="Lee J."/>
            <person name="Yang E.C."/>
            <person name="Graf L."/>
            <person name="Yang J.H."/>
            <person name="Qiu H."/>
            <person name="Zel Zion U."/>
            <person name="Chan C.X."/>
            <person name="Stephens T.G."/>
            <person name="Weber A.P.M."/>
            <person name="Boo G.H."/>
            <person name="Boo S.M."/>
            <person name="Kim K.M."/>
            <person name="Shin Y."/>
            <person name="Jung M."/>
            <person name="Lee S.J."/>
            <person name="Yim H.S."/>
            <person name="Lee J.H."/>
            <person name="Bhattacharya D."/>
            <person name="Yoon H.S."/>
        </authorList>
    </citation>
    <scope>NUCLEOTIDE SEQUENCE [LARGE SCALE GENOMIC DNA]</scope>
    <source>
        <strain evidence="1 2">SKKU-2015</strain>
        <tissue evidence="1">Whole body</tissue>
    </source>
</reference>
<sequence>MFRQEDRMRETYWIAIIALLGETEVKKRGLRYNFYPKIRMVLQDGVRKYERQMAFIVDNVMRYSPRKQVERGHVQGKLPWVNLVIQWV</sequence>
<proteinExistence type="predicted"/>
<evidence type="ECO:0000313" key="1">
    <source>
        <dbReference type="EMBL" id="PXF43770.1"/>
    </source>
</evidence>
<dbReference type="AlphaFoldDB" id="A0A2V3IRJ0"/>
<dbReference type="Proteomes" id="UP000247409">
    <property type="component" value="Unassembled WGS sequence"/>
</dbReference>
<comment type="caution">
    <text evidence="1">The sequence shown here is derived from an EMBL/GenBank/DDBJ whole genome shotgun (WGS) entry which is preliminary data.</text>
</comment>
<name>A0A2V3IRJ0_9FLOR</name>
<dbReference type="EMBL" id="NBIV01000112">
    <property type="protein sequence ID" value="PXF43770.1"/>
    <property type="molecule type" value="Genomic_DNA"/>
</dbReference>
<accession>A0A2V3IRJ0</accession>
<evidence type="ECO:0000313" key="2">
    <source>
        <dbReference type="Proteomes" id="UP000247409"/>
    </source>
</evidence>